<evidence type="ECO:0000256" key="6">
    <source>
        <dbReference type="ARBA" id="ARBA00022475"/>
    </source>
</evidence>
<evidence type="ECO:0000256" key="11">
    <source>
        <dbReference type="SAM" id="Phobius"/>
    </source>
</evidence>
<proteinExistence type="inferred from homology"/>
<dbReference type="GO" id="GO:0005886">
    <property type="term" value="C:plasma membrane"/>
    <property type="evidence" value="ECO:0007669"/>
    <property type="project" value="UniProtKB-SubCell"/>
</dbReference>
<feature type="transmembrane region" description="Helical" evidence="11">
    <location>
        <begin position="219"/>
        <end position="243"/>
    </location>
</feature>
<evidence type="ECO:0000313" key="14">
    <source>
        <dbReference type="Proteomes" id="UP000315103"/>
    </source>
</evidence>
<dbReference type="Proteomes" id="UP000315103">
    <property type="component" value="Unassembled WGS sequence"/>
</dbReference>
<evidence type="ECO:0000259" key="12">
    <source>
        <dbReference type="Pfam" id="PF02687"/>
    </source>
</evidence>
<evidence type="ECO:0000313" key="13">
    <source>
        <dbReference type="EMBL" id="TVT27096.1"/>
    </source>
</evidence>
<evidence type="ECO:0000256" key="5">
    <source>
        <dbReference type="ARBA" id="ARBA00022448"/>
    </source>
</evidence>
<dbReference type="PANTHER" id="PTHR43738">
    <property type="entry name" value="ABC TRANSPORTER, MEMBRANE PROTEIN"/>
    <property type="match status" value="1"/>
</dbReference>
<evidence type="ECO:0000256" key="7">
    <source>
        <dbReference type="ARBA" id="ARBA00022692"/>
    </source>
</evidence>
<dbReference type="InterPro" id="IPR051125">
    <property type="entry name" value="ABC-4/HrtB_transporter"/>
</dbReference>
<keyword evidence="9 11" id="KW-0472">Membrane</keyword>
<dbReference type="EMBL" id="VMSJ01000005">
    <property type="protein sequence ID" value="TVT27096.1"/>
    <property type="molecule type" value="Genomic_DNA"/>
</dbReference>
<evidence type="ECO:0000256" key="10">
    <source>
        <dbReference type="ARBA" id="ARBA00024973"/>
    </source>
</evidence>
<keyword evidence="8 11" id="KW-1133">Transmembrane helix</keyword>
<comment type="similarity">
    <text evidence="2">Belongs to the ABC-4 integral membrane protein family. HrtB subfamily.</text>
</comment>
<keyword evidence="7 11" id="KW-0812">Transmembrane</keyword>
<evidence type="ECO:0000256" key="4">
    <source>
        <dbReference type="ARBA" id="ARBA00016962"/>
    </source>
</evidence>
<accession>A0A558ASC6</accession>
<reference evidence="13 14" key="1">
    <citation type="submission" date="2019-07" db="EMBL/GenBank/DDBJ databases">
        <title>Salinicoccus cyprini sp. nov., isolated from gastro-intestinal tract of mirror carp, Cyprinus carpio var. specularis, collected from Gobind Sagar Reservoir, Himachal Pradesh, India.</title>
        <authorList>
            <person name="Talwar C."/>
            <person name="Singh A.K."/>
            <person name="Lal R."/>
            <person name="Negi R.K."/>
        </authorList>
    </citation>
    <scope>NUCLEOTIDE SEQUENCE [LARGE SCALE GENOMIC DNA]</scope>
    <source>
        <strain evidence="13 14">CT19</strain>
    </source>
</reference>
<dbReference type="PANTHER" id="PTHR43738:SF1">
    <property type="entry name" value="HEMIN TRANSPORT SYSTEM PERMEASE PROTEIN HRTB-RELATED"/>
    <property type="match status" value="1"/>
</dbReference>
<dbReference type="RefSeq" id="WP_145290235.1">
    <property type="nucleotide sequence ID" value="NZ_VMSJ01000005.1"/>
</dbReference>
<dbReference type="OrthoDB" id="384327at2"/>
<dbReference type="Pfam" id="PF02687">
    <property type="entry name" value="FtsX"/>
    <property type="match status" value="1"/>
</dbReference>
<evidence type="ECO:0000256" key="1">
    <source>
        <dbReference type="ARBA" id="ARBA00004651"/>
    </source>
</evidence>
<comment type="subunit">
    <text evidence="3">The complex is composed of two ATP-binding proteins (HrtA), two transmembrane proteins (HrtB) and a solute-binding protein.</text>
</comment>
<organism evidence="13 14">
    <name type="scientific">Salinicoccus cyprini</name>
    <dbReference type="NCBI Taxonomy" id="2493691"/>
    <lineage>
        <taxon>Bacteria</taxon>
        <taxon>Bacillati</taxon>
        <taxon>Bacillota</taxon>
        <taxon>Bacilli</taxon>
        <taxon>Bacillales</taxon>
        <taxon>Staphylococcaceae</taxon>
        <taxon>Salinicoccus</taxon>
    </lineage>
</organism>
<comment type="function">
    <text evidence="10">Part of the ABC transporter complex hrt involved in hemin import. Responsible for the translocation of the substrate across the membrane.</text>
</comment>
<feature type="transmembrane region" description="Helical" evidence="11">
    <location>
        <begin position="264"/>
        <end position="286"/>
    </location>
</feature>
<keyword evidence="6" id="KW-1003">Cell membrane</keyword>
<dbReference type="AlphaFoldDB" id="A0A558ASC6"/>
<comment type="subcellular location">
    <subcellularLocation>
        <location evidence="1">Cell membrane</location>
        <topology evidence="1">Multi-pass membrane protein</topology>
    </subcellularLocation>
</comment>
<feature type="domain" description="ABC3 transporter permease C-terminal" evidence="12">
    <location>
        <begin position="223"/>
        <end position="334"/>
    </location>
</feature>
<dbReference type="InterPro" id="IPR003838">
    <property type="entry name" value="ABC3_permease_C"/>
</dbReference>
<gene>
    <name evidence="13" type="ORF">FO441_11410</name>
</gene>
<evidence type="ECO:0000256" key="9">
    <source>
        <dbReference type="ARBA" id="ARBA00023136"/>
    </source>
</evidence>
<evidence type="ECO:0000256" key="3">
    <source>
        <dbReference type="ARBA" id="ARBA00011131"/>
    </source>
</evidence>
<evidence type="ECO:0000256" key="8">
    <source>
        <dbReference type="ARBA" id="ARBA00022989"/>
    </source>
</evidence>
<keyword evidence="5" id="KW-0813">Transport</keyword>
<protein>
    <recommendedName>
        <fullName evidence="4">Putative hemin transport system permease protein HrtB</fullName>
    </recommendedName>
</protein>
<sequence>MKMAWKEIMKSKTRYLILGSIIFLISLLTMIISGLANGLSYDNASLIKDMPEGTFYMQEEAEGQYNFSSLDGETRNEIEEASSDAMFLSIQMGEVEAADEKRHGVAFVSTANSDHFPDVEAKRLVLDNSIMKEGISEDEKMTNGLLDHSLKVDGFTDQQKFSHAPVAFINHDDFQNMYRTDAFQLAFIEGNEAPVIDGLSQFTNDEFLNTIPSYSAEQLSLNMIVVFLFVISGMLFGIFFYMINVQKIATYGILKAVGVKTSTLFKMMWVQMIIITIISLVLSVGISQLLGAVMPEGMPFLLTLSSSSMMSLVFLVVGFIGSTVSGIQISKVEPMQAINQGGM</sequence>
<keyword evidence="14" id="KW-1185">Reference proteome</keyword>
<evidence type="ECO:0000256" key="2">
    <source>
        <dbReference type="ARBA" id="ARBA00008697"/>
    </source>
</evidence>
<comment type="caution">
    <text evidence="13">The sequence shown here is derived from an EMBL/GenBank/DDBJ whole genome shotgun (WGS) entry which is preliminary data.</text>
</comment>
<name>A0A558ASC6_9STAP</name>
<feature type="transmembrane region" description="Helical" evidence="11">
    <location>
        <begin position="298"/>
        <end position="321"/>
    </location>
</feature>